<dbReference type="EMBL" id="JBBNOP010000011">
    <property type="protein sequence ID" value="MEQ3363748.1"/>
    <property type="molecule type" value="Genomic_DNA"/>
</dbReference>
<feature type="transmembrane region" description="Helical" evidence="4">
    <location>
        <begin position="144"/>
        <end position="165"/>
    </location>
</feature>
<dbReference type="SUPFAM" id="SSF46894">
    <property type="entry name" value="C-terminal effector domain of the bipartite response regulators"/>
    <property type="match status" value="1"/>
</dbReference>
<feature type="transmembrane region" description="Helical" evidence="4">
    <location>
        <begin position="118"/>
        <end position="138"/>
    </location>
</feature>
<evidence type="ECO:0000256" key="3">
    <source>
        <dbReference type="ARBA" id="ARBA00023163"/>
    </source>
</evidence>
<feature type="transmembrane region" description="Helical" evidence="4">
    <location>
        <begin position="338"/>
        <end position="357"/>
    </location>
</feature>
<keyword evidence="1" id="KW-0805">Transcription regulation</keyword>
<dbReference type="Pfam" id="PF00196">
    <property type="entry name" value="GerE"/>
    <property type="match status" value="1"/>
</dbReference>
<evidence type="ECO:0000256" key="2">
    <source>
        <dbReference type="ARBA" id="ARBA00023125"/>
    </source>
</evidence>
<feature type="transmembrane region" description="Helical" evidence="4">
    <location>
        <begin position="89"/>
        <end position="106"/>
    </location>
</feature>
<feature type="transmembrane region" description="Helical" evidence="4">
    <location>
        <begin position="186"/>
        <end position="208"/>
    </location>
</feature>
<dbReference type="SMART" id="SM00421">
    <property type="entry name" value="HTH_LUXR"/>
    <property type="match status" value="1"/>
</dbReference>
<evidence type="ECO:0000259" key="5">
    <source>
        <dbReference type="PROSITE" id="PS50043"/>
    </source>
</evidence>
<dbReference type="PANTHER" id="PTHR44688:SF16">
    <property type="entry name" value="DNA-BINDING TRANSCRIPTIONAL ACTIVATOR DEVR_DOSR"/>
    <property type="match status" value="1"/>
</dbReference>
<dbReference type="RefSeq" id="WP_102373418.1">
    <property type="nucleotide sequence ID" value="NZ_JBBNOP010000011.1"/>
</dbReference>
<dbReference type="Proteomes" id="UP001487305">
    <property type="component" value="Unassembled WGS sequence"/>
</dbReference>
<feature type="transmembrane region" description="Helical" evidence="4">
    <location>
        <begin position="214"/>
        <end position="241"/>
    </location>
</feature>
<feature type="transmembrane region" description="Helical" evidence="4">
    <location>
        <begin position="275"/>
        <end position="299"/>
    </location>
</feature>
<feature type="transmembrane region" description="Helical" evidence="4">
    <location>
        <begin position="36"/>
        <end position="53"/>
    </location>
</feature>
<name>A0ABV1JF76_9ACTN</name>
<proteinExistence type="predicted"/>
<sequence length="455" mass="48594">MKLRYLGLGLLWSWIYCLWFSPAVFSSDNGDAGGITWLVSLAASAAALFVLAIRPGREKRLHSAWLYVAPIGVSLSTFALLLASDGVVAWASAAVGGLLTAFLWVQWGELYCSLDEEVMEACVPSSAIIVIGSALLSIGLPSLAAGVFVALIPLASGALMLVCHGDEAFVVPPFKLANSKKGLPSLLVRLGLVSMVCAMASSFILALSEESTSLLFGSLSILAVAIGALFAVALSLVLIFFARRIDFASLYQWVVPILVLSICLFIAGGRNAGTVSLALSFCVAFAVDCLFMIIAARITKKGLCAPAEAFGIFRGFVQTGCFAAGLIARAAVDLHIELVHILLAFVFVSVIALVAVVRLQEELKNLTNPPVSVNASLSSSDEDAVGRMAEQYRLSPREVDVLRLLSRGRSVPYMRDALVISKSTIETHIKHLYAKAGVHSRQELINLLESYRQEA</sequence>
<comment type="caution">
    <text evidence="6">The sequence shown here is derived from an EMBL/GenBank/DDBJ whole genome shotgun (WGS) entry which is preliminary data.</text>
</comment>
<keyword evidence="7" id="KW-1185">Reference proteome</keyword>
<keyword evidence="3" id="KW-0804">Transcription</keyword>
<dbReference type="PROSITE" id="PS50043">
    <property type="entry name" value="HTH_LUXR_2"/>
    <property type="match status" value="1"/>
</dbReference>
<feature type="transmembrane region" description="Helical" evidence="4">
    <location>
        <begin position="65"/>
        <end position="83"/>
    </location>
</feature>
<dbReference type="InterPro" id="IPR000792">
    <property type="entry name" value="Tscrpt_reg_LuxR_C"/>
</dbReference>
<organism evidence="6 7">
    <name type="scientific">Raoultibacter massiliensis</name>
    <dbReference type="NCBI Taxonomy" id="1852371"/>
    <lineage>
        <taxon>Bacteria</taxon>
        <taxon>Bacillati</taxon>
        <taxon>Actinomycetota</taxon>
        <taxon>Coriobacteriia</taxon>
        <taxon>Eggerthellales</taxon>
        <taxon>Eggerthellaceae</taxon>
        <taxon>Raoultibacter</taxon>
    </lineage>
</organism>
<evidence type="ECO:0000313" key="6">
    <source>
        <dbReference type="EMBL" id="MEQ3363748.1"/>
    </source>
</evidence>
<feature type="transmembrane region" description="Helical" evidence="4">
    <location>
        <begin position="250"/>
        <end position="269"/>
    </location>
</feature>
<dbReference type="InterPro" id="IPR036388">
    <property type="entry name" value="WH-like_DNA-bd_sf"/>
</dbReference>
<feature type="transmembrane region" description="Helical" evidence="4">
    <location>
        <begin position="311"/>
        <end position="332"/>
    </location>
</feature>
<dbReference type="PANTHER" id="PTHR44688">
    <property type="entry name" value="DNA-BINDING TRANSCRIPTIONAL ACTIVATOR DEVR_DOSR"/>
    <property type="match status" value="1"/>
</dbReference>
<evidence type="ECO:0000313" key="7">
    <source>
        <dbReference type="Proteomes" id="UP001487305"/>
    </source>
</evidence>
<keyword evidence="2" id="KW-0238">DNA-binding</keyword>
<gene>
    <name evidence="6" type="ORF">AAA083_12255</name>
</gene>
<keyword evidence="4" id="KW-0472">Membrane</keyword>
<reference evidence="6 7" key="1">
    <citation type="submission" date="2024-04" db="EMBL/GenBank/DDBJ databases">
        <title>Human intestinal bacterial collection.</title>
        <authorList>
            <person name="Pauvert C."/>
            <person name="Hitch T.C.A."/>
            <person name="Clavel T."/>
        </authorList>
    </citation>
    <scope>NUCLEOTIDE SEQUENCE [LARGE SCALE GENOMIC DNA]</scope>
    <source>
        <strain evidence="6 7">CLA-KB-H42</strain>
    </source>
</reference>
<evidence type="ECO:0000256" key="4">
    <source>
        <dbReference type="SAM" id="Phobius"/>
    </source>
</evidence>
<dbReference type="Gene3D" id="1.10.10.10">
    <property type="entry name" value="Winged helix-like DNA-binding domain superfamily/Winged helix DNA-binding domain"/>
    <property type="match status" value="1"/>
</dbReference>
<dbReference type="CDD" id="cd06170">
    <property type="entry name" value="LuxR_C_like"/>
    <property type="match status" value="1"/>
</dbReference>
<dbReference type="InterPro" id="IPR016032">
    <property type="entry name" value="Sig_transdc_resp-reg_C-effctor"/>
</dbReference>
<feature type="domain" description="HTH luxR-type" evidence="5">
    <location>
        <begin position="387"/>
        <end position="452"/>
    </location>
</feature>
<evidence type="ECO:0000256" key="1">
    <source>
        <dbReference type="ARBA" id="ARBA00023015"/>
    </source>
</evidence>
<keyword evidence="4" id="KW-1133">Transmembrane helix</keyword>
<dbReference type="PRINTS" id="PR00038">
    <property type="entry name" value="HTHLUXR"/>
</dbReference>
<protein>
    <submittedName>
        <fullName evidence="6">Helix-turn-helix transcriptional regulator</fullName>
    </submittedName>
</protein>
<accession>A0ABV1JF76</accession>
<keyword evidence="4" id="KW-0812">Transmembrane</keyword>